<gene>
    <name evidence="2" type="ORF">Q8W38_07500</name>
</gene>
<evidence type="ECO:0000313" key="3">
    <source>
        <dbReference type="Proteomes" id="UP001177883"/>
    </source>
</evidence>
<reference evidence="2" key="1">
    <citation type="submission" date="2023-07" db="EMBL/GenBank/DDBJ databases">
        <title>Genome content predicts the carbon catabolic preferences of heterotrophic bacteria.</title>
        <authorList>
            <person name="Gralka M."/>
        </authorList>
    </citation>
    <scope>NUCLEOTIDE SEQUENCE</scope>
    <source>
        <strain evidence="2">6E03</strain>
    </source>
</reference>
<comment type="caution">
    <text evidence="2">The sequence shown here is derived from an EMBL/GenBank/DDBJ whole genome shotgun (WGS) entry which is preliminary data.</text>
</comment>
<evidence type="ECO:0000313" key="2">
    <source>
        <dbReference type="EMBL" id="MDP2489174.1"/>
    </source>
</evidence>
<accession>A0ABD5A7V1</accession>
<organism evidence="2 3">
    <name type="scientific">Vibrio splendidus</name>
    <dbReference type="NCBI Taxonomy" id="29497"/>
    <lineage>
        <taxon>Bacteria</taxon>
        <taxon>Pseudomonadati</taxon>
        <taxon>Pseudomonadota</taxon>
        <taxon>Gammaproteobacteria</taxon>
        <taxon>Vibrionales</taxon>
        <taxon>Vibrionaceae</taxon>
        <taxon>Vibrio</taxon>
    </lineage>
</organism>
<keyword evidence="1" id="KW-0812">Transmembrane</keyword>
<name>A0ABD5A7V1_VIBSP</name>
<keyword evidence="1" id="KW-0472">Membrane</keyword>
<dbReference type="EMBL" id="JAUYVK010000005">
    <property type="protein sequence ID" value="MDP2489174.1"/>
    <property type="molecule type" value="Genomic_DNA"/>
</dbReference>
<feature type="transmembrane region" description="Helical" evidence="1">
    <location>
        <begin position="7"/>
        <end position="26"/>
    </location>
</feature>
<keyword evidence="1" id="KW-1133">Transmembrane helix</keyword>
<dbReference type="RefSeq" id="WP_102491319.1">
    <property type="nucleotide sequence ID" value="NZ_JAUYVK010000005.1"/>
</dbReference>
<evidence type="ECO:0000256" key="1">
    <source>
        <dbReference type="SAM" id="Phobius"/>
    </source>
</evidence>
<feature type="transmembrane region" description="Helical" evidence="1">
    <location>
        <begin position="38"/>
        <end position="60"/>
    </location>
</feature>
<proteinExistence type="predicted"/>
<protein>
    <submittedName>
        <fullName evidence="2">Uncharacterized protein</fullName>
    </submittedName>
</protein>
<dbReference type="AlphaFoldDB" id="A0ABD5A7V1"/>
<dbReference type="Proteomes" id="UP001177883">
    <property type="component" value="Unassembled WGS sequence"/>
</dbReference>
<sequence length="252" mass="28169">MKLGIRDVAMLFVGFYLGAVILVIATDHQLNLSEVFNSLVPFLSTGGATAAILAVIQVSYNSSIDRAYKRAVAEVDEVGEQIKSIRACLLEHGKPKNIRVEWIQAAKAILRVNSLVENIDLCSEKFHFQELSLKANRLTNDFSTELYKTLCIKSRNVSGPLPLQFFYGVTDFETKSLDDAKAEAIRSQSIVYGSEQVAPPYGTIRLEERSVYVVASFINQERLVSSYDELDIKRLPNFGVLEGFSKYQDESI</sequence>